<dbReference type="RefSeq" id="WP_147205071.1">
    <property type="nucleotide sequence ID" value="NZ_BJYT01000014.1"/>
</dbReference>
<evidence type="ECO:0000313" key="2">
    <source>
        <dbReference type="EMBL" id="GEO10962.1"/>
    </source>
</evidence>
<dbReference type="Proteomes" id="UP000321513">
    <property type="component" value="Unassembled WGS sequence"/>
</dbReference>
<dbReference type="AlphaFoldDB" id="A0A512BG74"/>
<feature type="compositionally biased region" description="Polar residues" evidence="1">
    <location>
        <begin position="1"/>
        <end position="12"/>
    </location>
</feature>
<reference evidence="2 3" key="1">
    <citation type="submission" date="2019-07" db="EMBL/GenBank/DDBJ databases">
        <title>Whole genome shotgun sequence of Segetibacter aerophilus NBRC 106135.</title>
        <authorList>
            <person name="Hosoyama A."/>
            <person name="Uohara A."/>
            <person name="Ohji S."/>
            <person name="Ichikawa N."/>
        </authorList>
    </citation>
    <scope>NUCLEOTIDE SEQUENCE [LARGE SCALE GENOMIC DNA]</scope>
    <source>
        <strain evidence="2 3">NBRC 106135</strain>
    </source>
</reference>
<name>A0A512BG74_9BACT</name>
<dbReference type="EMBL" id="BJYT01000014">
    <property type="protein sequence ID" value="GEO10962.1"/>
    <property type="molecule type" value="Genomic_DNA"/>
</dbReference>
<organism evidence="2 3">
    <name type="scientific">Segetibacter aerophilus</name>
    <dbReference type="NCBI Taxonomy" id="670293"/>
    <lineage>
        <taxon>Bacteria</taxon>
        <taxon>Pseudomonadati</taxon>
        <taxon>Bacteroidota</taxon>
        <taxon>Chitinophagia</taxon>
        <taxon>Chitinophagales</taxon>
        <taxon>Chitinophagaceae</taxon>
        <taxon>Segetibacter</taxon>
    </lineage>
</organism>
<evidence type="ECO:0000256" key="1">
    <source>
        <dbReference type="SAM" id="MobiDB-lite"/>
    </source>
</evidence>
<feature type="region of interest" description="Disordered" evidence="1">
    <location>
        <begin position="1"/>
        <end position="37"/>
    </location>
</feature>
<accession>A0A512BG74</accession>
<gene>
    <name evidence="2" type="ORF">SAE01_34580</name>
</gene>
<proteinExistence type="predicted"/>
<evidence type="ECO:0008006" key="4">
    <source>
        <dbReference type="Google" id="ProtNLM"/>
    </source>
</evidence>
<comment type="caution">
    <text evidence="2">The sequence shown here is derived from an EMBL/GenBank/DDBJ whole genome shotgun (WGS) entry which is preliminary data.</text>
</comment>
<protein>
    <recommendedName>
        <fullName evidence="4">1,4-alpha-glucan branching enzyme</fullName>
    </recommendedName>
</protein>
<sequence>MSESSSNTTTDFKTIKKWAEERGGKPSRVKSTADKEGGGVLRIDFPGYSGQDTLEEISWEDWYETFEDRKLAFLYQDHTAGGKESRFFKLINREK</sequence>
<dbReference type="OrthoDB" id="9808866at2"/>
<keyword evidence="3" id="KW-1185">Reference proteome</keyword>
<feature type="compositionally biased region" description="Basic and acidic residues" evidence="1">
    <location>
        <begin position="13"/>
        <end position="24"/>
    </location>
</feature>
<evidence type="ECO:0000313" key="3">
    <source>
        <dbReference type="Proteomes" id="UP000321513"/>
    </source>
</evidence>